<feature type="repeat" description="ANK" evidence="3">
    <location>
        <begin position="543"/>
        <end position="570"/>
    </location>
</feature>
<dbReference type="PROSITE" id="PS50088">
    <property type="entry name" value="ANK_REPEAT"/>
    <property type="match status" value="4"/>
</dbReference>
<evidence type="ECO:0000313" key="5">
    <source>
        <dbReference type="EMBL" id="TKA67240.1"/>
    </source>
</evidence>
<dbReference type="PANTHER" id="PTHR24198:SF165">
    <property type="entry name" value="ANKYRIN REPEAT-CONTAINING PROTEIN-RELATED"/>
    <property type="match status" value="1"/>
</dbReference>
<feature type="compositionally biased region" description="Basic and acidic residues" evidence="4">
    <location>
        <begin position="1748"/>
        <end position="1776"/>
    </location>
</feature>
<dbReference type="SMART" id="SM00248">
    <property type="entry name" value="ANK"/>
    <property type="match status" value="10"/>
</dbReference>
<protein>
    <recommendedName>
        <fullName evidence="8">Ankyrin repeat protein</fullName>
    </recommendedName>
</protein>
<dbReference type="OrthoDB" id="539213at2759"/>
<gene>
    <name evidence="6" type="ORF">B0A49_07731</name>
    <name evidence="5" type="ORF">B0A49_09587</name>
</gene>
<evidence type="ECO:0000256" key="2">
    <source>
        <dbReference type="ARBA" id="ARBA00023043"/>
    </source>
</evidence>
<feature type="repeat" description="ANK" evidence="3">
    <location>
        <begin position="1464"/>
        <end position="1497"/>
    </location>
</feature>
<dbReference type="Pfam" id="PF13606">
    <property type="entry name" value="Ank_3"/>
    <property type="match status" value="1"/>
</dbReference>
<dbReference type="Proteomes" id="UP000308768">
    <property type="component" value="Unassembled WGS sequence"/>
</dbReference>
<dbReference type="InterPro" id="IPR036770">
    <property type="entry name" value="Ankyrin_rpt-contain_sf"/>
</dbReference>
<evidence type="ECO:0000256" key="1">
    <source>
        <dbReference type="ARBA" id="ARBA00022737"/>
    </source>
</evidence>
<reference evidence="6 7" key="1">
    <citation type="submission" date="2017-03" db="EMBL/GenBank/DDBJ databases">
        <title>Genomes of endolithic fungi from Antarctica.</title>
        <authorList>
            <person name="Coleine C."/>
            <person name="Masonjones S."/>
            <person name="Stajich J.E."/>
        </authorList>
    </citation>
    <scope>NUCLEOTIDE SEQUENCE [LARGE SCALE GENOMIC DNA]</scope>
    <source>
        <strain evidence="6 7">CCFEE 5187</strain>
    </source>
</reference>
<feature type="compositionally biased region" description="Acidic residues" evidence="4">
    <location>
        <begin position="625"/>
        <end position="649"/>
    </location>
</feature>
<evidence type="ECO:0000256" key="3">
    <source>
        <dbReference type="PROSITE-ProRule" id="PRU00023"/>
    </source>
</evidence>
<dbReference type="PANTHER" id="PTHR24198">
    <property type="entry name" value="ANKYRIN REPEAT AND PROTEIN KINASE DOMAIN-CONTAINING PROTEIN"/>
    <property type="match status" value="1"/>
</dbReference>
<feature type="region of interest" description="Disordered" evidence="4">
    <location>
        <begin position="598"/>
        <end position="653"/>
    </location>
</feature>
<dbReference type="Pfam" id="PF12796">
    <property type="entry name" value="Ank_2"/>
    <property type="match status" value="1"/>
</dbReference>
<dbReference type="Gene3D" id="1.25.40.20">
    <property type="entry name" value="Ankyrin repeat-containing domain"/>
    <property type="match status" value="5"/>
</dbReference>
<feature type="region of interest" description="Disordered" evidence="4">
    <location>
        <begin position="1744"/>
        <end position="1784"/>
    </location>
</feature>
<evidence type="ECO:0000313" key="6">
    <source>
        <dbReference type="EMBL" id="TKA74329.1"/>
    </source>
</evidence>
<name>A0A4V5NGB6_9PEZI</name>
<accession>A0A4V5NGB6</accession>
<dbReference type="STRING" id="331657.A0A4V5NGB6"/>
<comment type="caution">
    <text evidence="6">The sequence shown here is derived from an EMBL/GenBank/DDBJ whole genome shotgun (WGS) entry which is preliminary data.</text>
</comment>
<dbReference type="PROSITE" id="PS50297">
    <property type="entry name" value="ANK_REP_REGION"/>
    <property type="match status" value="3"/>
</dbReference>
<organism evidence="6 7">
    <name type="scientific">Cryomyces minteri</name>
    <dbReference type="NCBI Taxonomy" id="331657"/>
    <lineage>
        <taxon>Eukaryota</taxon>
        <taxon>Fungi</taxon>
        <taxon>Dikarya</taxon>
        <taxon>Ascomycota</taxon>
        <taxon>Pezizomycotina</taxon>
        <taxon>Dothideomycetes</taxon>
        <taxon>Dothideomycetes incertae sedis</taxon>
        <taxon>Cryomyces</taxon>
    </lineage>
</organism>
<dbReference type="InterPro" id="IPR002110">
    <property type="entry name" value="Ankyrin_rpt"/>
</dbReference>
<feature type="region of interest" description="Disordered" evidence="4">
    <location>
        <begin position="1666"/>
        <end position="1685"/>
    </location>
</feature>
<evidence type="ECO:0000313" key="7">
    <source>
        <dbReference type="Proteomes" id="UP000308768"/>
    </source>
</evidence>
<feature type="repeat" description="ANK" evidence="3">
    <location>
        <begin position="1614"/>
        <end position="1646"/>
    </location>
</feature>
<evidence type="ECO:0000256" key="4">
    <source>
        <dbReference type="SAM" id="MobiDB-lite"/>
    </source>
</evidence>
<feature type="repeat" description="ANK" evidence="3">
    <location>
        <begin position="576"/>
        <end position="608"/>
    </location>
</feature>
<evidence type="ECO:0008006" key="8">
    <source>
        <dbReference type="Google" id="ProtNLM"/>
    </source>
</evidence>
<dbReference type="SUPFAM" id="SSF48403">
    <property type="entry name" value="Ankyrin repeat"/>
    <property type="match status" value="2"/>
</dbReference>
<keyword evidence="2 3" id="KW-0040">ANK repeat</keyword>
<dbReference type="EMBL" id="NAJN01000367">
    <property type="protein sequence ID" value="TKA74329.1"/>
    <property type="molecule type" value="Genomic_DNA"/>
</dbReference>
<sequence>MTTQKEPGSALELPHLPAPHNDFISYITANPTTSMHELLEPYKQYDAKLREIFAQEPDHPATAIHQISTVPVFAGHEQEVKIRARNLLSETDEEKEQYIMPLKNTARKPNGSPAIVQSFKEFQTNFNLFCESSLVDMDWSNVVAAGSSVVTSLLPVPEQYNDSKRGLREYYHEKLAPASDVDLFIYGLDEEDAIKKIKQIEKRIRDSILTETTTIRTKNAITIASHYPTRHVQIVLRIYKSVSEILCGFDVDCSCGAYDGKQVYASPRALAAYMTQVNTIDLTRRSPSYEARLSKYSRRGFEVHWPLLDRARVDPTIFERSFGRTLGLARLLILEKLPNATDRDAYLDQRRAERGRPPVNRSYRLRHKLWGNVKDDHDDEVAEWVEQEEVSNYHTFTVPYGPKFHAKKIEKLLYTKDLLLNAEWNQPKDREAHLHRHPAFFGSAEDVVGDCCGYCPKPVTVEEEEVAEEESKIYVSGNVVFIKDNPGRRAVGSFNPITDDDWTEMAYVGNTARLCQAIVDGDLDHVQRWCAQDGSDPNRRDYTGRTPLHLAVMSSTPEIVQCLIDHGARLVARLVDGKTALHLAAMRGNVPMLKAILQRSGENEEEEARKEDLRKDARKKARKDDDEEALMEGVDDEDADMMDDTDSDRDMDTTTEGSYVELIREEVHQKDDAFLDDIEDDPDVYDVNVLAWDIPVSPLHLAIVNGHIAVVKELVQTFGADILLPVKLLSEHDKSPRAAILTLVLALQLPTEQATNMIKTLLELGASSAQADVDQVTAFHYTVAQDAEAVFDTLLTEDASAVKRAINHLSLNGYLYNPSVQSPLMTAIINQGRIGARDLLKAGARATTDFGEFMKSYQVKFDNSSMDSLSQDSKRNRETFLQQAEQPVLLALESDNPYITIELLDNGADPNTLTRTGGQKVLLNERSWRYDTGETILDVVRRKLKNIKKWQDAIGKDDDAPLQLLKEDKYYLSHLKEGTYQHWTAREALRGAKEAQKQEQDRRRMNARWKEENKSGSTEKCKAVQAVVHELEQVKIELLKRGAKPFYELHPEIDRPQLNNNNHNLYTPPKPKPFEVEFSFGVPNLTDARKDAYLALYEAAWTGDLEGVKNFALTIWGSSNDESPLKIAVQDSGSQSPYSIAIIRGHLGLAKAILEITQAQYAPREAGREVFNMRSRYEDSDVESNGDDIEIYGELVDDKFTIDNIGEVSSQVKSDITPIQLMGWFCRVSPLLDEDSPHKKELANASNLMQYAIACNNIELLGFLLDLSIEYTARNASLDGHPRVFNFPNPDFDFALRLGRTHMLAEIIKRTGAGVPLEDFVKHSGVQVVEKPKYYQGLSVYGKKRKDWAQAGRGTQVSTSNADLHPPILKAAFENSLDSVEWFFSDTVVRCYTEFAEANRDDKRLRNLERAEEGFDKLTTGWLGARVDLVIHCAVMAKQNENTPRLLEYLIRRVPSSLNAKSSHGYTPLHLAYSLLYRLPAAKQLIEAGADQTCRDYKGNNLLHTLLCGIRNDLRVKPQGLRRMLDLLDSRLRESLATERSSADPGSTTPLARWMYLFNKSAHSGYHSRYGRRHRSTHAQYNNSNDAERADVLALLLSFSADAGNSELEMLNGEGDTPLHVAVRYSLPNFAKLILQKKPALLFRENAVGRTPIEIAQDSFLSAERFANPPSLPHPRDSSNAITARAPESFVHNELKDVKSDREKVYAVCTEVRQKMWGNNANDVGPKRKLVSLFEANEIAKRLASKKSGRDHVQKTESKQAGQERQEEEGSAKDEVEAWYGTGY</sequence>
<dbReference type="Pfam" id="PF26128">
    <property type="entry name" value="Gad2"/>
    <property type="match status" value="1"/>
</dbReference>
<dbReference type="EMBL" id="NAJN01000933">
    <property type="protein sequence ID" value="TKA67240.1"/>
    <property type="molecule type" value="Genomic_DNA"/>
</dbReference>
<keyword evidence="1" id="KW-0677">Repeat</keyword>
<keyword evidence="7" id="KW-1185">Reference proteome</keyword>
<proteinExistence type="predicted"/>